<protein>
    <submittedName>
        <fullName evidence="2">Uncharacterized protein</fullName>
    </submittedName>
</protein>
<feature type="compositionally biased region" description="Basic residues" evidence="1">
    <location>
        <begin position="492"/>
        <end position="505"/>
    </location>
</feature>
<organism evidence="2 3">
    <name type="scientific">Paramarasmius palmivorus</name>
    <dbReference type="NCBI Taxonomy" id="297713"/>
    <lineage>
        <taxon>Eukaryota</taxon>
        <taxon>Fungi</taxon>
        <taxon>Dikarya</taxon>
        <taxon>Basidiomycota</taxon>
        <taxon>Agaricomycotina</taxon>
        <taxon>Agaricomycetes</taxon>
        <taxon>Agaricomycetidae</taxon>
        <taxon>Agaricales</taxon>
        <taxon>Marasmiineae</taxon>
        <taxon>Marasmiaceae</taxon>
        <taxon>Paramarasmius</taxon>
    </lineage>
</organism>
<dbReference type="EMBL" id="JAYKXP010000019">
    <property type="protein sequence ID" value="KAK7047697.1"/>
    <property type="molecule type" value="Genomic_DNA"/>
</dbReference>
<gene>
    <name evidence="2" type="ORF">VNI00_006465</name>
</gene>
<evidence type="ECO:0000313" key="3">
    <source>
        <dbReference type="Proteomes" id="UP001383192"/>
    </source>
</evidence>
<proteinExistence type="predicted"/>
<feature type="region of interest" description="Disordered" evidence="1">
    <location>
        <begin position="479"/>
        <end position="505"/>
    </location>
</feature>
<feature type="compositionally biased region" description="Low complexity" evidence="1">
    <location>
        <begin position="453"/>
        <end position="469"/>
    </location>
</feature>
<dbReference type="Proteomes" id="UP001383192">
    <property type="component" value="Unassembled WGS sequence"/>
</dbReference>
<feature type="region of interest" description="Disordered" evidence="1">
    <location>
        <begin position="453"/>
        <end position="472"/>
    </location>
</feature>
<comment type="caution">
    <text evidence="2">The sequence shown here is derived from an EMBL/GenBank/DDBJ whole genome shotgun (WGS) entry which is preliminary data.</text>
</comment>
<evidence type="ECO:0000256" key="1">
    <source>
        <dbReference type="SAM" id="MobiDB-lite"/>
    </source>
</evidence>
<feature type="region of interest" description="Disordered" evidence="1">
    <location>
        <begin position="69"/>
        <end position="97"/>
    </location>
</feature>
<evidence type="ECO:0000313" key="2">
    <source>
        <dbReference type="EMBL" id="KAK7047697.1"/>
    </source>
</evidence>
<accession>A0AAW0D9L3</accession>
<feature type="region of interest" description="Disordered" evidence="1">
    <location>
        <begin position="367"/>
        <end position="409"/>
    </location>
</feature>
<name>A0AAW0D9L3_9AGAR</name>
<sequence>MFAESYERSTRYTLPETINDTINHSPSVSPALIDLEVDPTIDTSVGFAEPELGQASKDAILRAFGASPIPAEANGTSTEANEESDDEHPATMSNAPSVIDYDSADRETVDVKHARMAIATHDFVTTPFPYLRNDYQPVICFCAKDVLAQVESMLMRGEDRKAPIPPTPLARLIEIGWISREELLGRLLSMDWAQLKKYMEHWDREQRAFVHTHGTHGQWGLNGRGRVGPPYRIVWTRSTTPIIEDNGVGQKGKGVKPPVLGYELDGKGTGEADPTVAFAISEDHLLARGRPPSAAYRKHLGETATSIWPWLDKYEAFHREQCSMTNEEQAKDNTEGKAVALKRSQSNVSLQLPNLAKALLVQQPTLDISSPPAKKDRSTEKLDVDGSAKEDRAPAPAPAPASPPKPPSLKEKVSIWLKVPLPSANVKLTPATSAPMSTSAAATAVAEPEVVTATNTEASPTTEAAPSAPLKIKISRKRKALEDEGEQPVVRKSNRVIKKPKRFTL</sequence>
<keyword evidence="3" id="KW-1185">Reference proteome</keyword>
<dbReference type="AlphaFoldDB" id="A0AAW0D9L3"/>
<reference evidence="2 3" key="1">
    <citation type="submission" date="2024-01" db="EMBL/GenBank/DDBJ databases">
        <title>A draft genome for a cacao thread blight-causing isolate of Paramarasmius palmivorus.</title>
        <authorList>
            <person name="Baruah I.K."/>
            <person name="Bukari Y."/>
            <person name="Amoako-Attah I."/>
            <person name="Meinhardt L.W."/>
            <person name="Bailey B.A."/>
            <person name="Cohen S.P."/>
        </authorList>
    </citation>
    <scope>NUCLEOTIDE SEQUENCE [LARGE SCALE GENOMIC DNA]</scope>
    <source>
        <strain evidence="2 3">GH-12</strain>
    </source>
</reference>
<feature type="compositionally biased region" description="Basic and acidic residues" evidence="1">
    <location>
        <begin position="373"/>
        <end position="393"/>
    </location>
</feature>
<feature type="compositionally biased region" description="Pro residues" evidence="1">
    <location>
        <begin position="395"/>
        <end position="407"/>
    </location>
</feature>